<sequence>MADSYNSASSAFFINNLTTEWNLNKILNHKECSYLNYDDNKIRWDGGFEALKHFVERVVNLHGKWSSPGGSSKKFTCSSLDLTITWSQGKRNTLILHGQASSTLADILTEIGKKSIYSDAREERSLRSDKDQTVIVCLSDDTLGGKSLGDNSGESTLKSADSTACEISTHSLGSDMSERSSQVRSNLPHCNTVLKRDCDCQCRLLAAELEGIKLDLVIMQKNVESNINVVNNDEVTKLKRDLRSERQKSKRLEAENKRLEADMTILVRGRNNEVNDLNNIIVSLENKVKTIEALNDTSTM</sequence>
<keyword evidence="2" id="KW-1185">Reference proteome</keyword>
<comment type="caution">
    <text evidence="1">The sequence shown here is derived from an EMBL/GenBank/DDBJ whole genome shotgun (WGS) entry which is preliminary data.</text>
</comment>
<protein>
    <submittedName>
        <fullName evidence="1">Uncharacterized protein</fullName>
    </submittedName>
</protein>
<dbReference type="AlphaFoldDB" id="A0A7D9MC41"/>
<proteinExistence type="predicted"/>
<name>A0A7D9MC41_PARCT</name>
<organism evidence="1 2">
    <name type="scientific">Paramuricea clavata</name>
    <name type="common">Red gorgonian</name>
    <name type="synonym">Violescent sea-whip</name>
    <dbReference type="NCBI Taxonomy" id="317549"/>
    <lineage>
        <taxon>Eukaryota</taxon>
        <taxon>Metazoa</taxon>
        <taxon>Cnidaria</taxon>
        <taxon>Anthozoa</taxon>
        <taxon>Octocorallia</taxon>
        <taxon>Malacalcyonacea</taxon>
        <taxon>Plexauridae</taxon>
        <taxon>Paramuricea</taxon>
    </lineage>
</organism>
<gene>
    <name evidence="1" type="ORF">PACLA_8A005294</name>
</gene>
<accession>A0A7D9MC41</accession>
<dbReference type="EMBL" id="CACRXK020036952">
    <property type="protein sequence ID" value="CAB4044942.1"/>
    <property type="molecule type" value="Genomic_DNA"/>
</dbReference>
<reference evidence="1" key="1">
    <citation type="submission" date="2020-04" db="EMBL/GenBank/DDBJ databases">
        <authorList>
            <person name="Alioto T."/>
            <person name="Alioto T."/>
            <person name="Gomez Garrido J."/>
        </authorList>
    </citation>
    <scope>NUCLEOTIDE SEQUENCE</scope>
    <source>
        <strain evidence="1">A484AB</strain>
    </source>
</reference>
<evidence type="ECO:0000313" key="2">
    <source>
        <dbReference type="Proteomes" id="UP001152795"/>
    </source>
</evidence>
<dbReference type="Proteomes" id="UP001152795">
    <property type="component" value="Unassembled WGS sequence"/>
</dbReference>
<evidence type="ECO:0000313" key="1">
    <source>
        <dbReference type="EMBL" id="CAB4044942.1"/>
    </source>
</evidence>